<evidence type="ECO:0000313" key="1">
    <source>
        <dbReference type="EMBL" id="GAA5137340.1"/>
    </source>
</evidence>
<dbReference type="EMBL" id="BAABIA010000003">
    <property type="protein sequence ID" value="GAA5137340.1"/>
    <property type="molecule type" value="Genomic_DNA"/>
</dbReference>
<evidence type="ECO:0008006" key="3">
    <source>
        <dbReference type="Google" id="ProtNLM"/>
    </source>
</evidence>
<dbReference type="PANTHER" id="PTHR35866:SF1">
    <property type="entry name" value="YKGJ FAMILY CYSTEINE CLUSTER PROTEIN"/>
    <property type="match status" value="1"/>
</dbReference>
<keyword evidence="2" id="KW-1185">Reference proteome</keyword>
<evidence type="ECO:0000313" key="2">
    <source>
        <dbReference type="Proteomes" id="UP001499852"/>
    </source>
</evidence>
<accession>A0ABP9NZ93</accession>
<dbReference type="Pfam" id="PF03692">
    <property type="entry name" value="CxxCxxCC"/>
    <property type="match status" value="1"/>
</dbReference>
<sequence>MKRRTNRANAKVFMSTQPFLDKSKPYYQCQRCGNCCRWPGDVNVTSEEATAIAAYIGMDEAEFIRDCTRLNANRTGLSIIDKPNGECLFLDGLNTCRIQKVKPLQCSGFPNVWSFPGWREKCEAIEVSV</sequence>
<proteinExistence type="predicted"/>
<gene>
    <name evidence="1" type="ORF">GCM10023213_13880</name>
</gene>
<comment type="caution">
    <text evidence="1">The sequence shown here is derived from an EMBL/GenBank/DDBJ whole genome shotgun (WGS) entry which is preliminary data.</text>
</comment>
<organism evidence="1 2">
    <name type="scientific">Prosthecobacter algae</name>
    <dbReference type="NCBI Taxonomy" id="1144682"/>
    <lineage>
        <taxon>Bacteria</taxon>
        <taxon>Pseudomonadati</taxon>
        <taxon>Verrucomicrobiota</taxon>
        <taxon>Verrucomicrobiia</taxon>
        <taxon>Verrucomicrobiales</taxon>
        <taxon>Verrucomicrobiaceae</taxon>
        <taxon>Prosthecobacter</taxon>
    </lineage>
</organism>
<dbReference type="PANTHER" id="PTHR35866">
    <property type="entry name" value="PUTATIVE-RELATED"/>
    <property type="match status" value="1"/>
</dbReference>
<name>A0ABP9NZ93_9BACT</name>
<protein>
    <recommendedName>
        <fullName evidence="3">Zinc-or iron-chelating protein</fullName>
    </recommendedName>
</protein>
<dbReference type="Proteomes" id="UP001499852">
    <property type="component" value="Unassembled WGS sequence"/>
</dbReference>
<dbReference type="InterPro" id="IPR005358">
    <property type="entry name" value="Puta_zinc/iron-chelating_dom"/>
</dbReference>
<reference evidence="2" key="1">
    <citation type="journal article" date="2019" name="Int. J. Syst. Evol. Microbiol.">
        <title>The Global Catalogue of Microorganisms (GCM) 10K type strain sequencing project: providing services to taxonomists for standard genome sequencing and annotation.</title>
        <authorList>
            <consortium name="The Broad Institute Genomics Platform"/>
            <consortium name="The Broad Institute Genome Sequencing Center for Infectious Disease"/>
            <person name="Wu L."/>
            <person name="Ma J."/>
        </authorList>
    </citation>
    <scope>NUCLEOTIDE SEQUENCE [LARGE SCALE GENOMIC DNA]</scope>
    <source>
        <strain evidence="2">JCM 18053</strain>
    </source>
</reference>